<dbReference type="RefSeq" id="WP_263077077.1">
    <property type="nucleotide sequence ID" value="NZ_CP089977.1"/>
</dbReference>
<dbReference type="SUPFAM" id="SSF53335">
    <property type="entry name" value="S-adenosyl-L-methionine-dependent methyltransferases"/>
    <property type="match status" value="1"/>
</dbReference>
<protein>
    <submittedName>
        <fullName evidence="6">Methyltransferase domain-containing protein</fullName>
    </submittedName>
</protein>
<dbReference type="GO" id="GO:0032259">
    <property type="term" value="P:methylation"/>
    <property type="evidence" value="ECO:0007669"/>
    <property type="project" value="UniProtKB-KW"/>
</dbReference>
<dbReference type="Proteomes" id="UP001063782">
    <property type="component" value="Chromosome"/>
</dbReference>
<keyword evidence="2 6" id="KW-0489">Methyltransferase</keyword>
<dbReference type="Gene3D" id="3.40.50.150">
    <property type="entry name" value="Vaccinia Virus protein VP39"/>
    <property type="match status" value="1"/>
</dbReference>
<organism evidence="6 7">
    <name type="scientific">Moraxella nasicaprae</name>
    <dbReference type="NCBI Taxonomy" id="2904122"/>
    <lineage>
        <taxon>Bacteria</taxon>
        <taxon>Pseudomonadati</taxon>
        <taxon>Pseudomonadota</taxon>
        <taxon>Gammaproteobacteria</taxon>
        <taxon>Moraxellales</taxon>
        <taxon>Moraxellaceae</taxon>
        <taxon>Moraxella</taxon>
    </lineage>
</organism>
<evidence type="ECO:0000313" key="6">
    <source>
        <dbReference type="EMBL" id="UXZ05566.1"/>
    </source>
</evidence>
<evidence type="ECO:0000259" key="4">
    <source>
        <dbReference type="Pfam" id="PF08241"/>
    </source>
</evidence>
<evidence type="ECO:0000259" key="5">
    <source>
        <dbReference type="Pfam" id="PF21302"/>
    </source>
</evidence>
<keyword evidence="3" id="KW-0808">Transferase</keyword>
<dbReference type="CDD" id="cd02440">
    <property type="entry name" value="AdoMet_MTases"/>
    <property type="match status" value="1"/>
</dbReference>
<comment type="similarity">
    <text evidence="1">Belongs to the methyltransferase superfamily.</text>
</comment>
<evidence type="ECO:0000313" key="7">
    <source>
        <dbReference type="Proteomes" id="UP001063782"/>
    </source>
</evidence>
<dbReference type="GO" id="GO:0008168">
    <property type="term" value="F:methyltransferase activity"/>
    <property type="evidence" value="ECO:0007669"/>
    <property type="project" value="UniProtKB-KW"/>
</dbReference>
<dbReference type="PANTHER" id="PTHR44942:SF4">
    <property type="entry name" value="METHYLTRANSFERASE TYPE 11 DOMAIN-CONTAINING PROTEIN"/>
    <property type="match status" value="1"/>
</dbReference>
<name>A0ABY6F648_9GAMM</name>
<evidence type="ECO:0000256" key="1">
    <source>
        <dbReference type="ARBA" id="ARBA00008361"/>
    </source>
</evidence>
<evidence type="ECO:0000256" key="3">
    <source>
        <dbReference type="ARBA" id="ARBA00022679"/>
    </source>
</evidence>
<sequence>MLTCPICQLALDKHERTYRCPNNHSFDIAKEGYVNLHLVQHKRSKNPGDTPEAVLARRQFLSAGFYEPLKDALPAIIHQYKPSVDVLVDIGCGEGYYTTGLASVAKQVVAVDIAKSAVQIAAKADKQQHAQQGSHGNITWVVGTGAVLPVADGAVDVCTSLFSPLPVAQMIRVLCDDGLLVMATPAPAHLYEMRQALFGEVIAHTPQKFIQTLSPEFVLLGEHHIEHEFVLNRTQLSALIAMTPYAYKAKQANRQALEEHDDFCTTARFCVYVFGKC</sequence>
<dbReference type="PANTHER" id="PTHR44942">
    <property type="entry name" value="METHYLTRANSF_11 DOMAIN-CONTAINING PROTEIN"/>
    <property type="match status" value="1"/>
</dbReference>
<dbReference type="InterPro" id="IPR051052">
    <property type="entry name" value="Diverse_substrate_MTase"/>
</dbReference>
<dbReference type="InterPro" id="IPR048647">
    <property type="entry name" value="RlmA_N"/>
</dbReference>
<dbReference type="Pfam" id="PF08241">
    <property type="entry name" value="Methyltransf_11"/>
    <property type="match status" value="1"/>
</dbReference>
<gene>
    <name evidence="6" type="ORF">LU297_03760</name>
</gene>
<accession>A0ABY6F648</accession>
<reference evidence="6" key="1">
    <citation type="submission" date="2021-12" db="EMBL/GenBank/DDBJ databases">
        <title>taxonomy of Moraxella sp. ZY201224.</title>
        <authorList>
            <person name="Li F."/>
        </authorList>
    </citation>
    <scope>NUCLEOTIDE SEQUENCE</scope>
    <source>
        <strain evidence="6">ZY201224</strain>
    </source>
</reference>
<dbReference type="Pfam" id="PF21302">
    <property type="entry name" value="Zn_ribbon_RlmA"/>
    <property type="match status" value="1"/>
</dbReference>
<dbReference type="InterPro" id="IPR016718">
    <property type="entry name" value="rRNA_m1G-MeTrfase_A_prd"/>
</dbReference>
<dbReference type="PIRSF" id="PIRSF018249">
    <property type="entry name" value="MyrA_prd"/>
    <property type="match status" value="1"/>
</dbReference>
<feature type="domain" description="Methyltransferase type 11" evidence="4">
    <location>
        <begin position="88"/>
        <end position="162"/>
    </location>
</feature>
<dbReference type="InterPro" id="IPR013216">
    <property type="entry name" value="Methyltransf_11"/>
</dbReference>
<keyword evidence="7" id="KW-1185">Reference proteome</keyword>
<feature type="domain" description="23S rRNA (guanine(745)-N(1))-methyltransferase N-terminal" evidence="5">
    <location>
        <begin position="3"/>
        <end position="45"/>
    </location>
</feature>
<dbReference type="EMBL" id="CP089977">
    <property type="protein sequence ID" value="UXZ05566.1"/>
    <property type="molecule type" value="Genomic_DNA"/>
</dbReference>
<dbReference type="InterPro" id="IPR029063">
    <property type="entry name" value="SAM-dependent_MTases_sf"/>
</dbReference>
<evidence type="ECO:0000256" key="2">
    <source>
        <dbReference type="ARBA" id="ARBA00022603"/>
    </source>
</evidence>
<proteinExistence type="inferred from homology"/>